<dbReference type="InterPro" id="IPR010349">
    <property type="entry name" value="Asparaginase_II"/>
</dbReference>
<dbReference type="EMBL" id="QPJD01000012">
    <property type="protein sequence ID" value="RCW44352.1"/>
    <property type="molecule type" value="Genomic_DNA"/>
</dbReference>
<keyword evidence="2" id="KW-1185">Reference proteome</keyword>
<accession>A0A368VXS2</accession>
<dbReference type="RefSeq" id="WP_114381888.1">
    <property type="nucleotide sequence ID" value="NZ_QPJD01000012.1"/>
</dbReference>
<dbReference type="PANTHER" id="PTHR42110:SF1">
    <property type="entry name" value="L-ASPARAGINASE, PUTATIVE (AFU_ORTHOLOGUE AFUA_3G11890)-RELATED"/>
    <property type="match status" value="1"/>
</dbReference>
<dbReference type="Proteomes" id="UP000252415">
    <property type="component" value="Unassembled WGS sequence"/>
</dbReference>
<dbReference type="PANTHER" id="PTHR42110">
    <property type="entry name" value="L-ASPARAGINASE, PUTATIVE (AFU_ORTHOLOGUE AFUA_3G11890)-RELATED"/>
    <property type="match status" value="1"/>
</dbReference>
<evidence type="ECO:0000313" key="2">
    <source>
        <dbReference type="Proteomes" id="UP000252415"/>
    </source>
</evidence>
<protein>
    <submittedName>
        <fullName evidence="1">Asparaginase</fullName>
    </submittedName>
</protein>
<dbReference type="AlphaFoldDB" id="A0A368VXS2"/>
<evidence type="ECO:0000313" key="1">
    <source>
        <dbReference type="EMBL" id="RCW44352.1"/>
    </source>
</evidence>
<gene>
    <name evidence="1" type="ORF">DFP97_112218</name>
</gene>
<reference evidence="1 2" key="1">
    <citation type="submission" date="2018-07" db="EMBL/GenBank/DDBJ databases">
        <title>Genomic Encyclopedia of Type Strains, Phase III (KMG-III): the genomes of soil and plant-associated and newly described type strains.</title>
        <authorList>
            <person name="Whitman W."/>
        </authorList>
    </citation>
    <scope>NUCLEOTIDE SEQUENCE [LARGE SCALE GENOMIC DNA]</scope>
    <source>
        <strain evidence="1 2">CECT 7506</strain>
    </source>
</reference>
<dbReference type="Pfam" id="PF06089">
    <property type="entry name" value="Asparaginase_II"/>
    <property type="match status" value="1"/>
</dbReference>
<organism evidence="1 2">
    <name type="scientific">Paenibacillus prosopidis</name>
    <dbReference type="NCBI Taxonomy" id="630520"/>
    <lineage>
        <taxon>Bacteria</taxon>
        <taxon>Bacillati</taxon>
        <taxon>Bacillota</taxon>
        <taxon>Bacilli</taxon>
        <taxon>Bacillales</taxon>
        <taxon>Paenibacillaceae</taxon>
        <taxon>Paenibacillus</taxon>
    </lineage>
</organism>
<dbReference type="OrthoDB" id="9770793at2"/>
<proteinExistence type="predicted"/>
<name>A0A368VXS2_9BACL</name>
<sequence>MESAVRLAEQYRGGQLENIHFGHICGVDERGGIIYRAGDPEWVAFMRSAAKPFQAIPAFIHGVPETYGFTDKEKAVMTASHRAEAYHVEALESMLSKIGVSEEQLICSHTYPLSPAARDELIIGDKPKRRIYHNCSGKHLGVLAWSKEKGYALEGYAEPEHPAQAEIMDIVSYLSDCSVESIQTGIDGCGLPVYALPLQNIARMYLKLACPDLIERPEVRGAASEVSRLMNDHYEMVSAPWFICSTLLRDPNIVAKGGAKGIYCFGLRKERIAFALKVLDGSEEAWPIIIASILEQIGYDNQATIDRMYALTPKELRNDSGQAVGENKAVFELHRNS</sequence>
<comment type="caution">
    <text evidence="1">The sequence shown here is derived from an EMBL/GenBank/DDBJ whole genome shotgun (WGS) entry which is preliminary data.</text>
</comment>